<protein>
    <recommendedName>
        <fullName evidence="5">J domain-containing protein</fullName>
    </recommendedName>
</protein>
<feature type="compositionally biased region" description="Low complexity" evidence="1">
    <location>
        <begin position="206"/>
        <end position="219"/>
    </location>
</feature>
<evidence type="ECO:0000256" key="1">
    <source>
        <dbReference type="SAM" id="MobiDB-lite"/>
    </source>
</evidence>
<proteinExistence type="predicted"/>
<feature type="region of interest" description="Disordered" evidence="1">
    <location>
        <begin position="83"/>
        <end position="138"/>
    </location>
</feature>
<reference evidence="3 4" key="1">
    <citation type="submission" date="2019-08" db="EMBL/GenBank/DDBJ databases">
        <title>Deep-cultivation of Planctomycetes and their phenomic and genomic characterization uncovers novel biology.</title>
        <authorList>
            <person name="Wiegand S."/>
            <person name="Jogler M."/>
            <person name="Boedeker C."/>
            <person name="Pinto D."/>
            <person name="Vollmers J."/>
            <person name="Rivas-Marin E."/>
            <person name="Kohn T."/>
            <person name="Peeters S.H."/>
            <person name="Heuer A."/>
            <person name="Rast P."/>
            <person name="Oberbeckmann S."/>
            <person name="Bunk B."/>
            <person name="Jeske O."/>
            <person name="Meyerdierks A."/>
            <person name="Storesund J.E."/>
            <person name="Kallscheuer N."/>
            <person name="Luecker S."/>
            <person name="Lage O.M."/>
            <person name="Pohl T."/>
            <person name="Merkel B.J."/>
            <person name="Hornburger P."/>
            <person name="Mueller R.-W."/>
            <person name="Bruemmer F."/>
            <person name="Labrenz M."/>
            <person name="Spormann A.M."/>
            <person name="Op Den Camp H."/>
            <person name="Overmann J."/>
            <person name="Amann R."/>
            <person name="Jetten M.S.M."/>
            <person name="Mascher T."/>
            <person name="Medema M.H."/>
            <person name="Devos D.P."/>
            <person name="Kaster A.-K."/>
            <person name="Ovreas L."/>
            <person name="Rohde M."/>
            <person name="Galperin M.Y."/>
            <person name="Jogler C."/>
        </authorList>
    </citation>
    <scope>NUCLEOTIDE SEQUENCE [LARGE SCALE GENOMIC DNA]</scope>
    <source>
        <strain evidence="3 4">LF1</strain>
    </source>
</reference>
<keyword evidence="2" id="KW-1133">Transmembrane helix</keyword>
<name>A0A5B1CL90_9BACT</name>
<feature type="region of interest" description="Disordered" evidence="1">
    <location>
        <begin position="175"/>
        <end position="301"/>
    </location>
</feature>
<organism evidence="3 4">
    <name type="scientific">Rubripirellula obstinata</name>
    <dbReference type="NCBI Taxonomy" id="406547"/>
    <lineage>
        <taxon>Bacteria</taxon>
        <taxon>Pseudomonadati</taxon>
        <taxon>Planctomycetota</taxon>
        <taxon>Planctomycetia</taxon>
        <taxon>Pirellulales</taxon>
        <taxon>Pirellulaceae</taxon>
        <taxon>Rubripirellula</taxon>
    </lineage>
</organism>
<feature type="compositionally biased region" description="Basic residues" evidence="1">
    <location>
        <begin position="129"/>
        <end position="138"/>
    </location>
</feature>
<evidence type="ECO:0000313" key="4">
    <source>
        <dbReference type="Proteomes" id="UP000322699"/>
    </source>
</evidence>
<keyword evidence="2" id="KW-0812">Transmembrane</keyword>
<dbReference type="Proteomes" id="UP000322699">
    <property type="component" value="Unassembled WGS sequence"/>
</dbReference>
<dbReference type="OrthoDB" id="291302at2"/>
<sequence length="768" mass="84046">MFDPLHKWLGIPPDQQPPNHYRLLGIDLFESDADVIDAAADKQLTFLHQLTSDEHAEAAEEISNQVSIARLCLLNPAKKKAYDDSLNRNQQPAESPSAESPSGGETDAAIPIIDVSEPEKPVSVSRPRQNYRTKPKRKSPWSTVTAICGIVVLLTLVLGIQQGRLILDWSKFVPGQSASNQSVPTKAATPGRMVPPSPSPSPSPATRPQTTSSTAAAAAMQEHDASEIVQPEESVAPTPIQSSTDDSEPASQSTPAPKPTPKPRRSLADLLHDTNSEQEPGTETVADQPVQSAEKAPTPDKASLAEKMTLVRDLYRDQYVNAKSGEQRIELAKQMHRDGELTTDDPVGRFALWQVSRDIFAGQGRFNSAMAIADNFATFYDDVDAESLKLESLKEASAKVTPSSLGDFYETSIQFAQQCCDRNRHVVATDTIVFLLQTFGDRLDFSQVENAKAVRDRAVVEGQRHRDFKNAIMQLAEKPDSKANDTVGKYLAFVRGDWEEAIHYLAESANESLAAAAKTQLAFQTDEASPIDVASAWDDASEKIEAPEDRMQVVRHALTFYEMAAESSEGLLKRTAEVKIAKAKEWLGTQTDSETIDPAASEIEDASGEVLAYRVYQSSASKSDFAKHRRNKFTVGMGNRSGGIGEAAVGVELKSVKTIQVDGAASHEEMMVIDEFSKTGFLIDYRTPGGYTKRVFLGLGISPGRSFTDLPAWGTGGKPEIITDIGKSAEYEIDLTRWAPKTWDGRSWVTLYMQNAGEDRSIQADIKW</sequence>
<evidence type="ECO:0008006" key="5">
    <source>
        <dbReference type="Google" id="ProtNLM"/>
    </source>
</evidence>
<dbReference type="EMBL" id="VRLW01000001">
    <property type="protein sequence ID" value="KAA1261957.1"/>
    <property type="molecule type" value="Genomic_DNA"/>
</dbReference>
<keyword evidence="4" id="KW-1185">Reference proteome</keyword>
<evidence type="ECO:0000313" key="3">
    <source>
        <dbReference type="EMBL" id="KAA1261957.1"/>
    </source>
</evidence>
<gene>
    <name evidence="3" type="ORF">LF1_45180</name>
</gene>
<feature type="compositionally biased region" description="Low complexity" evidence="1">
    <location>
        <begin position="92"/>
        <end position="105"/>
    </location>
</feature>
<feature type="compositionally biased region" description="Pro residues" evidence="1">
    <location>
        <begin position="193"/>
        <end position="205"/>
    </location>
</feature>
<feature type="transmembrane region" description="Helical" evidence="2">
    <location>
        <begin position="141"/>
        <end position="160"/>
    </location>
</feature>
<accession>A0A5B1CL90</accession>
<feature type="compositionally biased region" description="Basic and acidic residues" evidence="1">
    <location>
        <begin position="266"/>
        <end position="275"/>
    </location>
</feature>
<comment type="caution">
    <text evidence="3">The sequence shown here is derived from an EMBL/GenBank/DDBJ whole genome shotgun (WGS) entry which is preliminary data.</text>
</comment>
<dbReference type="RefSeq" id="WP_068265341.1">
    <property type="nucleotide sequence ID" value="NZ_LWSK01000084.1"/>
</dbReference>
<evidence type="ECO:0000256" key="2">
    <source>
        <dbReference type="SAM" id="Phobius"/>
    </source>
</evidence>
<dbReference type="AlphaFoldDB" id="A0A5B1CL90"/>
<keyword evidence="2" id="KW-0472">Membrane</keyword>